<evidence type="ECO:0000313" key="2">
    <source>
        <dbReference type="EMBL" id="KFB40306.1"/>
    </source>
</evidence>
<keyword evidence="4" id="KW-1185">Reference proteome</keyword>
<dbReference type="VEuPathDB" id="VectorBase:ASIC007792"/>
<feature type="compositionally biased region" description="Basic and acidic residues" evidence="1">
    <location>
        <begin position="95"/>
        <end position="104"/>
    </location>
</feature>
<evidence type="ECO:0000313" key="4">
    <source>
        <dbReference type="Proteomes" id="UP000030765"/>
    </source>
</evidence>
<reference evidence="3" key="2">
    <citation type="submission" date="2020-05" db="UniProtKB">
        <authorList>
            <consortium name="EnsemblMetazoa"/>
        </authorList>
    </citation>
    <scope>IDENTIFICATION</scope>
</reference>
<reference evidence="2 4" key="1">
    <citation type="journal article" date="2014" name="BMC Genomics">
        <title>Genome sequence of Anopheles sinensis provides insight into genetics basis of mosquito competence for malaria parasites.</title>
        <authorList>
            <person name="Zhou D."/>
            <person name="Zhang D."/>
            <person name="Ding G."/>
            <person name="Shi L."/>
            <person name="Hou Q."/>
            <person name="Ye Y."/>
            <person name="Xu Y."/>
            <person name="Zhou H."/>
            <person name="Xiong C."/>
            <person name="Li S."/>
            <person name="Yu J."/>
            <person name="Hong S."/>
            <person name="Yu X."/>
            <person name="Zou P."/>
            <person name="Chen C."/>
            <person name="Chang X."/>
            <person name="Wang W."/>
            <person name="Lv Y."/>
            <person name="Sun Y."/>
            <person name="Ma L."/>
            <person name="Shen B."/>
            <person name="Zhu C."/>
        </authorList>
    </citation>
    <scope>NUCLEOTIDE SEQUENCE [LARGE SCALE GENOMIC DNA]</scope>
</reference>
<feature type="compositionally biased region" description="Basic and acidic residues" evidence="1">
    <location>
        <begin position="35"/>
        <end position="49"/>
    </location>
</feature>
<feature type="compositionally biased region" description="Basic and acidic residues" evidence="1">
    <location>
        <begin position="8"/>
        <end position="26"/>
    </location>
</feature>
<name>A0A084VQR2_ANOSI</name>
<gene>
    <name evidence="2" type="ORF">ZHAS_00007792</name>
</gene>
<organism evidence="2">
    <name type="scientific">Anopheles sinensis</name>
    <name type="common">Mosquito</name>
    <dbReference type="NCBI Taxonomy" id="74873"/>
    <lineage>
        <taxon>Eukaryota</taxon>
        <taxon>Metazoa</taxon>
        <taxon>Ecdysozoa</taxon>
        <taxon>Arthropoda</taxon>
        <taxon>Hexapoda</taxon>
        <taxon>Insecta</taxon>
        <taxon>Pterygota</taxon>
        <taxon>Neoptera</taxon>
        <taxon>Endopterygota</taxon>
        <taxon>Diptera</taxon>
        <taxon>Nematocera</taxon>
        <taxon>Culicoidea</taxon>
        <taxon>Culicidae</taxon>
        <taxon>Anophelinae</taxon>
        <taxon>Anopheles</taxon>
    </lineage>
</organism>
<protein>
    <submittedName>
        <fullName evidence="2 3">Molybdopterin oxidoreductase</fullName>
    </submittedName>
</protein>
<accession>A0A084VQR2</accession>
<sequence length="104" mass="11478">MVECSFFLRREADERAQQPARGERAEPLTSTFDMAAERSRSEVCRDRAKSAFHSHGPANEGPEKAAPHNDFGLAGGETKHGRNQSTASSCHTPRLTREKIGLIQ</sequence>
<evidence type="ECO:0000256" key="1">
    <source>
        <dbReference type="SAM" id="MobiDB-lite"/>
    </source>
</evidence>
<dbReference type="Proteomes" id="UP000030765">
    <property type="component" value="Unassembled WGS sequence"/>
</dbReference>
<dbReference type="AlphaFoldDB" id="A0A084VQR2"/>
<dbReference type="EMBL" id="KE525006">
    <property type="protein sequence ID" value="KFB40306.1"/>
    <property type="molecule type" value="Genomic_DNA"/>
</dbReference>
<proteinExistence type="predicted"/>
<dbReference type="EnsemblMetazoa" id="ASIC007792-RA">
    <property type="protein sequence ID" value="ASIC007792-PA"/>
    <property type="gene ID" value="ASIC007792"/>
</dbReference>
<evidence type="ECO:0000313" key="3">
    <source>
        <dbReference type="EnsemblMetazoa" id="ASIC007792-PA"/>
    </source>
</evidence>
<dbReference type="EMBL" id="ATLV01015298">
    <property type="status" value="NOT_ANNOTATED_CDS"/>
    <property type="molecule type" value="Genomic_DNA"/>
</dbReference>
<feature type="region of interest" description="Disordered" evidence="1">
    <location>
        <begin position="1"/>
        <end position="104"/>
    </location>
</feature>